<reference evidence="2" key="2">
    <citation type="submission" date="2020-09" db="EMBL/GenBank/DDBJ databases">
        <authorList>
            <person name="Sun Q."/>
            <person name="Kim S."/>
        </authorList>
    </citation>
    <scope>NUCLEOTIDE SEQUENCE</scope>
    <source>
        <strain evidence="2">KCTC 42651</strain>
    </source>
</reference>
<keyword evidence="3" id="KW-1185">Reference proteome</keyword>
<name>A0A918XLZ7_9PROT</name>
<evidence type="ECO:0000313" key="3">
    <source>
        <dbReference type="Proteomes" id="UP000630353"/>
    </source>
</evidence>
<accession>A0A918XLZ7</accession>
<dbReference type="Gene3D" id="3.40.630.30">
    <property type="match status" value="1"/>
</dbReference>
<dbReference type="EMBL" id="BMZS01000001">
    <property type="protein sequence ID" value="GHD38872.1"/>
    <property type="molecule type" value="Genomic_DNA"/>
</dbReference>
<protein>
    <submittedName>
        <fullName evidence="2">Alanine acetyltransferase</fullName>
    </submittedName>
</protein>
<dbReference type="InterPro" id="IPR016181">
    <property type="entry name" value="Acyl_CoA_acyltransferase"/>
</dbReference>
<dbReference type="SUPFAM" id="SSF55729">
    <property type="entry name" value="Acyl-CoA N-acyltransferases (Nat)"/>
    <property type="match status" value="1"/>
</dbReference>
<gene>
    <name evidence="2" type="ORF">GCM10017083_00130</name>
</gene>
<dbReference type="InterPro" id="IPR000182">
    <property type="entry name" value="GNAT_dom"/>
</dbReference>
<feature type="domain" description="N-acetyltransferase" evidence="1">
    <location>
        <begin position="25"/>
        <end position="190"/>
    </location>
</feature>
<evidence type="ECO:0000313" key="2">
    <source>
        <dbReference type="EMBL" id="GHD38872.1"/>
    </source>
</evidence>
<reference evidence="2" key="1">
    <citation type="journal article" date="2014" name="Int. J. Syst. Evol. Microbiol.">
        <title>Complete genome sequence of Corynebacterium casei LMG S-19264T (=DSM 44701T), isolated from a smear-ripened cheese.</title>
        <authorList>
            <consortium name="US DOE Joint Genome Institute (JGI-PGF)"/>
            <person name="Walter F."/>
            <person name="Albersmeier A."/>
            <person name="Kalinowski J."/>
            <person name="Ruckert C."/>
        </authorList>
    </citation>
    <scope>NUCLEOTIDE SEQUENCE</scope>
    <source>
        <strain evidence="2">KCTC 42651</strain>
    </source>
</reference>
<dbReference type="Proteomes" id="UP000630353">
    <property type="component" value="Unassembled WGS sequence"/>
</dbReference>
<dbReference type="GO" id="GO:0016747">
    <property type="term" value="F:acyltransferase activity, transferring groups other than amino-acyl groups"/>
    <property type="evidence" value="ECO:0007669"/>
    <property type="project" value="InterPro"/>
</dbReference>
<dbReference type="PANTHER" id="PTHR43792:SF1">
    <property type="entry name" value="N-ACETYLTRANSFERASE DOMAIN-CONTAINING PROTEIN"/>
    <property type="match status" value="1"/>
</dbReference>
<dbReference type="RefSeq" id="WP_189986870.1">
    <property type="nucleotide sequence ID" value="NZ_BMZS01000001.1"/>
</dbReference>
<sequence>MSNPLHRSRRATEIRFPETLDLGATVLRQLRLGDAEAVFRRYAADPEVTRWLTFRTLRDVEEARGFCTLMEKEWEAGLTYTYALLEPGDPTPFGTVSARVDEFHVSFGYAMARDRWGRGHGSRALSALVEAALAQDGIFRAWAFCDAENPASARVMEKAGMTYEGRLRRWHVAPNVSPEPRDCLAYAKVR</sequence>
<comment type="caution">
    <text evidence="2">The sequence shown here is derived from an EMBL/GenBank/DDBJ whole genome shotgun (WGS) entry which is preliminary data.</text>
</comment>
<dbReference type="PANTHER" id="PTHR43792">
    <property type="entry name" value="GNAT FAMILY, PUTATIVE (AFU_ORTHOLOGUE AFUA_3G00765)-RELATED-RELATED"/>
    <property type="match status" value="1"/>
</dbReference>
<proteinExistence type="predicted"/>
<dbReference type="Pfam" id="PF13302">
    <property type="entry name" value="Acetyltransf_3"/>
    <property type="match status" value="1"/>
</dbReference>
<dbReference type="PROSITE" id="PS51186">
    <property type="entry name" value="GNAT"/>
    <property type="match status" value="1"/>
</dbReference>
<evidence type="ECO:0000259" key="1">
    <source>
        <dbReference type="PROSITE" id="PS51186"/>
    </source>
</evidence>
<dbReference type="AlphaFoldDB" id="A0A918XLZ7"/>
<dbReference type="InterPro" id="IPR051531">
    <property type="entry name" value="N-acetyltransferase"/>
</dbReference>
<organism evidence="2 3">
    <name type="scientific">Thalassobaculum fulvum</name>
    <dbReference type="NCBI Taxonomy" id="1633335"/>
    <lineage>
        <taxon>Bacteria</taxon>
        <taxon>Pseudomonadati</taxon>
        <taxon>Pseudomonadota</taxon>
        <taxon>Alphaproteobacteria</taxon>
        <taxon>Rhodospirillales</taxon>
        <taxon>Thalassobaculaceae</taxon>
        <taxon>Thalassobaculum</taxon>
    </lineage>
</organism>